<comment type="subcellular location">
    <subcellularLocation>
        <location evidence="1">Nucleus</location>
    </subcellularLocation>
</comment>
<evidence type="ECO:0000256" key="7">
    <source>
        <dbReference type="ARBA" id="ARBA00023242"/>
    </source>
</evidence>
<dbReference type="SUPFAM" id="SSF57701">
    <property type="entry name" value="Zn2/Cys6 DNA-binding domain"/>
    <property type="match status" value="1"/>
</dbReference>
<keyword evidence="7" id="KW-0539">Nucleus</keyword>
<feature type="compositionally biased region" description="Low complexity" evidence="8">
    <location>
        <begin position="755"/>
        <end position="766"/>
    </location>
</feature>
<evidence type="ECO:0000259" key="9">
    <source>
        <dbReference type="PROSITE" id="PS50048"/>
    </source>
</evidence>
<dbReference type="EMBL" id="MCGE01000022">
    <property type="protein sequence ID" value="ORZ11253.1"/>
    <property type="molecule type" value="Genomic_DNA"/>
</dbReference>
<dbReference type="Pfam" id="PF00172">
    <property type="entry name" value="Zn_clus"/>
    <property type="match status" value="1"/>
</dbReference>
<dbReference type="PROSITE" id="PS50048">
    <property type="entry name" value="ZN2_CY6_FUNGAL_2"/>
    <property type="match status" value="1"/>
</dbReference>
<evidence type="ECO:0000256" key="1">
    <source>
        <dbReference type="ARBA" id="ARBA00004123"/>
    </source>
</evidence>
<dbReference type="InterPro" id="IPR051615">
    <property type="entry name" value="Transcr_Regulatory_Elem"/>
</dbReference>
<dbReference type="GO" id="GO:0005634">
    <property type="term" value="C:nucleus"/>
    <property type="evidence" value="ECO:0007669"/>
    <property type="project" value="UniProtKB-SubCell"/>
</dbReference>
<feature type="compositionally biased region" description="Pro residues" evidence="8">
    <location>
        <begin position="1023"/>
        <end position="1032"/>
    </location>
</feature>
<reference evidence="10 11" key="1">
    <citation type="submission" date="2016-07" db="EMBL/GenBank/DDBJ databases">
        <title>Pervasive Adenine N6-methylation of Active Genes in Fungi.</title>
        <authorList>
            <consortium name="DOE Joint Genome Institute"/>
            <person name="Mondo S.J."/>
            <person name="Dannebaum R.O."/>
            <person name="Kuo R.C."/>
            <person name="Labutti K."/>
            <person name="Haridas S."/>
            <person name="Kuo A."/>
            <person name="Salamov A."/>
            <person name="Ahrendt S.R."/>
            <person name="Lipzen A."/>
            <person name="Sullivan W."/>
            <person name="Andreopoulos W.B."/>
            <person name="Clum A."/>
            <person name="Lindquist E."/>
            <person name="Daum C."/>
            <person name="Ramamoorthy G.K."/>
            <person name="Gryganskyi A."/>
            <person name="Culley D."/>
            <person name="Magnuson J.K."/>
            <person name="James T.Y."/>
            <person name="O'Malley M.A."/>
            <person name="Stajich J.E."/>
            <person name="Spatafora J.W."/>
            <person name="Visel A."/>
            <person name="Grigoriev I.V."/>
        </authorList>
    </citation>
    <scope>NUCLEOTIDE SEQUENCE [LARGE SCALE GENOMIC DNA]</scope>
    <source>
        <strain evidence="10 11">NRRL 1336</strain>
    </source>
</reference>
<dbReference type="PROSITE" id="PS00463">
    <property type="entry name" value="ZN2_CY6_FUNGAL_1"/>
    <property type="match status" value="1"/>
</dbReference>
<dbReference type="GO" id="GO:0003677">
    <property type="term" value="F:DNA binding"/>
    <property type="evidence" value="ECO:0007669"/>
    <property type="project" value="UniProtKB-KW"/>
</dbReference>
<proteinExistence type="predicted"/>
<evidence type="ECO:0000256" key="8">
    <source>
        <dbReference type="SAM" id="MobiDB-lite"/>
    </source>
</evidence>
<keyword evidence="4" id="KW-0805">Transcription regulation</keyword>
<sequence length="1103" mass="122300">MSTTKDENLSGATTSSSSGSKKIRMTLACERCRSKKVRCNFAHPTCTRCQQTKSTCSYTGSSTQVDLFNLVKINETVDLLQKRVLSLESDLKEAQDTSPSQAVTTASIATEPTAVAPMDEDILMASASRTITKVAMEKDNEALQGLLSAANSRWSLSLTPRGLRIDTNIVSLHDLYDLLLSGMSQLEIGDSQSADVSTSDIESRSTSPSGSNSLPGTPNPTTTATSSSSSSSSSSSPPPPSSVQRTTLLKKKPLWKSGLKVFPLYSSWESISSQQQQHHRQQQTTHHLNTVPKSTLDKMMSIYAECFLCLPSPELDGSIMDRYRKGQLDEMLANIVFAWTARHGAIYHDLFVGQDPNQVGEPFFNRAKLLLKDRFMVTNVDTMHSLLMMYIYALGDPSSHAESEAYMYLGLANRMCLDLKMHCEVPKLAGTAEADPVALERNRRYYGVLNFLETLCTVHSDKPFSLPPPDTVTVGIPTVLAHETGETRWRVEFMIQRFRITHIYRDIICKTAQEKPLLSTVSALDKELKEWYQQLPSYFKYKHGDIHKRNWKSKSFKEQACIKLNFEYNFQMCQLYGLFFSRARDDNSDDSPTAVDVLAKELCVRGAEMIIELLGCWVQLEQLWCHFSLETFMIVLMVYGTLLTHASPAEVESAKTNLTWMARMLAHSPVSHHKHVIGLVKRIESMFLEFLGENLVLETGRRTGIKREYVDYMSTPASPPLPSSSLSAPSYTTSRKHRQLHTTQSHKPSLETPASSSSSSSSSSTSGPSQPANASTQFAEPQYSTPTSLQQPTTLMMHMYGSSSNSVMDVATGTSPFDLHKTHSMCNVTTSDLPFSDFLYTPTLTDLQPMTASAQYQHQQDEQEQRTQTLASSPTTVQRTPFYYQVNRGNGNTTSTPITAHGKTPTPMTASISTPTSSGPPSTLISSDVNLGYPSYQLFHHHHNHHQQQQQQQQQHQHRLGPNWPSEHGNTTPSPPSLNISPSMIQHHQHQHYPNYPQQQHQSHSHHPHNRASTSSCSVSSSTPPPPPPIPLPSTSSSATQLHHHPNITSHSHASSSTVAPSSSFGPSATPTSSIPFLGMEMYGNGSDQKLKEQQDGHGFGYY</sequence>
<feature type="compositionally biased region" description="Polar residues" evidence="8">
    <location>
        <begin position="968"/>
        <end position="984"/>
    </location>
</feature>
<feature type="compositionally biased region" description="Low complexity" evidence="8">
    <location>
        <begin position="1013"/>
        <end position="1022"/>
    </location>
</feature>
<keyword evidence="2" id="KW-0479">Metal-binding</keyword>
<dbReference type="Proteomes" id="UP000193560">
    <property type="component" value="Unassembled WGS sequence"/>
</dbReference>
<keyword evidence="11" id="KW-1185">Reference proteome</keyword>
<keyword evidence="6" id="KW-0804">Transcription</keyword>
<feature type="compositionally biased region" description="Low complexity" evidence="8">
    <location>
        <begin position="992"/>
        <end position="1002"/>
    </location>
</feature>
<dbReference type="AlphaFoldDB" id="A0A1X2I7Y4"/>
<feature type="compositionally biased region" description="Polar residues" evidence="8">
    <location>
        <begin position="767"/>
        <end position="788"/>
    </location>
</feature>
<protein>
    <recommendedName>
        <fullName evidence="9">Zn(2)-C6 fungal-type domain-containing protein</fullName>
    </recommendedName>
</protein>
<dbReference type="PANTHER" id="PTHR31313">
    <property type="entry name" value="TY1 ENHANCER ACTIVATOR"/>
    <property type="match status" value="1"/>
</dbReference>
<name>A0A1X2I7Y4_9FUNG</name>
<dbReference type="GO" id="GO:0008270">
    <property type="term" value="F:zinc ion binding"/>
    <property type="evidence" value="ECO:0007669"/>
    <property type="project" value="InterPro"/>
</dbReference>
<feature type="region of interest" description="Disordered" evidence="8">
    <location>
        <begin position="716"/>
        <end position="788"/>
    </location>
</feature>
<gene>
    <name evidence="10" type="ORF">BCR42DRAFT_104864</name>
</gene>
<feature type="compositionally biased region" description="Low complexity" evidence="8">
    <location>
        <begin position="1049"/>
        <end position="1068"/>
    </location>
</feature>
<evidence type="ECO:0000256" key="4">
    <source>
        <dbReference type="ARBA" id="ARBA00023015"/>
    </source>
</evidence>
<feature type="region of interest" description="Disordered" evidence="8">
    <location>
        <begin position="941"/>
        <end position="1103"/>
    </location>
</feature>
<dbReference type="SMART" id="SM00066">
    <property type="entry name" value="GAL4"/>
    <property type="match status" value="1"/>
</dbReference>
<dbReference type="CDD" id="cd00067">
    <property type="entry name" value="GAL4"/>
    <property type="match status" value="1"/>
</dbReference>
<feature type="compositionally biased region" description="Polar residues" evidence="8">
    <location>
        <begin position="191"/>
        <end position="225"/>
    </location>
</feature>
<feature type="region of interest" description="Disordered" evidence="8">
    <location>
        <begin position="191"/>
        <end position="248"/>
    </location>
</feature>
<feature type="region of interest" description="Disordered" evidence="8">
    <location>
        <begin position="887"/>
        <end position="929"/>
    </location>
</feature>
<evidence type="ECO:0000256" key="3">
    <source>
        <dbReference type="ARBA" id="ARBA00022833"/>
    </source>
</evidence>
<feature type="compositionally biased region" description="Low complexity" evidence="8">
    <location>
        <begin position="911"/>
        <end position="927"/>
    </location>
</feature>
<dbReference type="GO" id="GO:0000981">
    <property type="term" value="F:DNA-binding transcription factor activity, RNA polymerase II-specific"/>
    <property type="evidence" value="ECO:0007669"/>
    <property type="project" value="InterPro"/>
</dbReference>
<feature type="compositionally biased region" description="Polar residues" evidence="8">
    <location>
        <begin position="887"/>
        <end position="898"/>
    </location>
</feature>
<feature type="compositionally biased region" description="Low complexity" evidence="8">
    <location>
        <begin position="723"/>
        <end position="733"/>
    </location>
</feature>
<evidence type="ECO:0000256" key="5">
    <source>
        <dbReference type="ARBA" id="ARBA00023125"/>
    </source>
</evidence>
<keyword evidence="3" id="KW-0862">Zinc</keyword>
<evidence type="ECO:0000313" key="11">
    <source>
        <dbReference type="Proteomes" id="UP000193560"/>
    </source>
</evidence>
<evidence type="ECO:0000256" key="6">
    <source>
        <dbReference type="ARBA" id="ARBA00023163"/>
    </source>
</evidence>
<dbReference type="STRING" id="90262.A0A1X2I7Y4"/>
<dbReference type="Gene3D" id="4.10.240.10">
    <property type="entry name" value="Zn(2)-C6 fungal-type DNA-binding domain"/>
    <property type="match status" value="1"/>
</dbReference>
<organism evidence="10 11">
    <name type="scientific">Absidia repens</name>
    <dbReference type="NCBI Taxonomy" id="90262"/>
    <lineage>
        <taxon>Eukaryota</taxon>
        <taxon>Fungi</taxon>
        <taxon>Fungi incertae sedis</taxon>
        <taxon>Mucoromycota</taxon>
        <taxon>Mucoromycotina</taxon>
        <taxon>Mucoromycetes</taxon>
        <taxon>Mucorales</taxon>
        <taxon>Cunninghamellaceae</taxon>
        <taxon>Absidia</taxon>
    </lineage>
</organism>
<dbReference type="InterPro" id="IPR036864">
    <property type="entry name" value="Zn2-C6_fun-type_DNA-bd_sf"/>
</dbReference>
<dbReference type="OrthoDB" id="3362851at2759"/>
<keyword evidence="5" id="KW-0238">DNA-binding</keyword>
<feature type="compositionally biased region" description="Low complexity" evidence="8">
    <location>
        <begin position="226"/>
        <end position="235"/>
    </location>
</feature>
<accession>A0A1X2I7Y4</accession>
<dbReference type="InterPro" id="IPR001138">
    <property type="entry name" value="Zn2Cys6_DnaBD"/>
</dbReference>
<dbReference type="PANTHER" id="PTHR31313:SF81">
    <property type="entry name" value="TY1 ENHANCER ACTIVATOR"/>
    <property type="match status" value="1"/>
</dbReference>
<evidence type="ECO:0000313" key="10">
    <source>
        <dbReference type="EMBL" id="ORZ11253.1"/>
    </source>
</evidence>
<evidence type="ECO:0000256" key="2">
    <source>
        <dbReference type="ARBA" id="ARBA00022723"/>
    </source>
</evidence>
<feature type="domain" description="Zn(2)-C6 fungal-type" evidence="9">
    <location>
        <begin position="28"/>
        <end position="58"/>
    </location>
</feature>
<dbReference type="CDD" id="cd12148">
    <property type="entry name" value="fungal_TF_MHR"/>
    <property type="match status" value="1"/>
</dbReference>
<comment type="caution">
    <text evidence="10">The sequence shown here is derived from an EMBL/GenBank/DDBJ whole genome shotgun (WGS) entry which is preliminary data.</text>
</comment>